<evidence type="ECO:0000259" key="12">
    <source>
        <dbReference type="Pfam" id="PF00749"/>
    </source>
</evidence>
<name>F6FFL9_MYCHI</name>
<dbReference type="InterPro" id="IPR020751">
    <property type="entry name" value="aa-tRNA-synth_I_codon-bd_sub2"/>
</dbReference>
<evidence type="ECO:0000256" key="6">
    <source>
        <dbReference type="ARBA" id="ARBA00022741"/>
    </source>
</evidence>
<dbReference type="PRINTS" id="PR00987">
    <property type="entry name" value="TRNASYNTHGLU"/>
</dbReference>
<keyword evidence="9 11" id="KW-0030">Aminoacyl-tRNA synthetase</keyword>
<dbReference type="BioCyc" id="MHAE859194:G1GR7-102-MONOMER"/>
<evidence type="ECO:0000256" key="7">
    <source>
        <dbReference type="ARBA" id="ARBA00022840"/>
    </source>
</evidence>
<feature type="domain" description="Aminoacyl-tRNA synthetase class I anticodon-binding" evidence="13">
    <location>
        <begin position="400"/>
        <end position="469"/>
    </location>
</feature>
<evidence type="ECO:0000313" key="15">
    <source>
        <dbReference type="Proteomes" id="UP000007952"/>
    </source>
</evidence>
<dbReference type="GO" id="GO:0004818">
    <property type="term" value="F:glutamate-tRNA ligase activity"/>
    <property type="evidence" value="ECO:0007669"/>
    <property type="project" value="UniProtKB-UniRule"/>
</dbReference>
<dbReference type="FunFam" id="3.40.50.620:FF:000007">
    <property type="entry name" value="Glutamate--tRNA ligase"/>
    <property type="match status" value="1"/>
</dbReference>
<dbReference type="InterPro" id="IPR045462">
    <property type="entry name" value="aa-tRNA-synth_I_cd-bd"/>
</dbReference>
<keyword evidence="8 11" id="KW-0648">Protein biosynthesis</keyword>
<dbReference type="STRING" id="859194.MHF_0103"/>
<comment type="subcellular location">
    <subcellularLocation>
        <location evidence="1 11">Cytoplasm</location>
    </subcellularLocation>
</comment>
<evidence type="ECO:0000259" key="13">
    <source>
        <dbReference type="Pfam" id="PF19269"/>
    </source>
</evidence>
<dbReference type="GO" id="GO:0006424">
    <property type="term" value="P:glutamyl-tRNA aminoacylation"/>
    <property type="evidence" value="ECO:0007669"/>
    <property type="project" value="UniProtKB-UniRule"/>
</dbReference>
<evidence type="ECO:0000313" key="14">
    <source>
        <dbReference type="EMBL" id="AEG72414.1"/>
    </source>
</evidence>
<dbReference type="KEGG" id="mhf:MHF_0103"/>
<dbReference type="InterPro" id="IPR020058">
    <property type="entry name" value="Glu/Gln-tRNA-synth_Ib_cat-dom"/>
</dbReference>
<dbReference type="InterPro" id="IPR001412">
    <property type="entry name" value="aa-tRNA-synth_I_CS"/>
</dbReference>
<dbReference type="InterPro" id="IPR008925">
    <property type="entry name" value="aa_tRNA-synth_I_cd-bd_sf"/>
</dbReference>
<evidence type="ECO:0000256" key="5">
    <source>
        <dbReference type="ARBA" id="ARBA00022598"/>
    </source>
</evidence>
<evidence type="ECO:0000256" key="9">
    <source>
        <dbReference type="ARBA" id="ARBA00023146"/>
    </source>
</evidence>
<dbReference type="InterPro" id="IPR000924">
    <property type="entry name" value="Glu/Gln-tRNA-synth"/>
</dbReference>
<evidence type="ECO:0000256" key="4">
    <source>
        <dbReference type="ARBA" id="ARBA00022490"/>
    </source>
</evidence>
<keyword evidence="4 11" id="KW-0963">Cytoplasm</keyword>
<feature type="domain" description="Glutamyl/glutaminyl-tRNA synthetase class Ib catalytic" evidence="12">
    <location>
        <begin position="7"/>
        <end position="326"/>
    </location>
</feature>
<comment type="similarity">
    <text evidence="2 11">Belongs to the class-I aminoacyl-tRNA synthetase family. Glutamate--tRNA ligase type 1 subfamily.</text>
</comment>
<keyword evidence="7 11" id="KW-0067">ATP-binding</keyword>
<comment type="catalytic activity">
    <reaction evidence="10 11">
        <text>tRNA(Glu) + L-glutamate + ATP = L-glutamyl-tRNA(Glu) + AMP + diphosphate</text>
        <dbReference type="Rhea" id="RHEA:23540"/>
        <dbReference type="Rhea" id="RHEA-COMP:9663"/>
        <dbReference type="Rhea" id="RHEA-COMP:9680"/>
        <dbReference type="ChEBI" id="CHEBI:29985"/>
        <dbReference type="ChEBI" id="CHEBI:30616"/>
        <dbReference type="ChEBI" id="CHEBI:33019"/>
        <dbReference type="ChEBI" id="CHEBI:78442"/>
        <dbReference type="ChEBI" id="CHEBI:78520"/>
        <dbReference type="ChEBI" id="CHEBI:456215"/>
        <dbReference type="EC" id="6.1.1.17"/>
    </reaction>
</comment>
<dbReference type="HAMAP" id="MF_00022">
    <property type="entry name" value="Glu_tRNA_synth_type1"/>
    <property type="match status" value="1"/>
</dbReference>
<dbReference type="InterPro" id="IPR014729">
    <property type="entry name" value="Rossmann-like_a/b/a_fold"/>
</dbReference>
<dbReference type="SUPFAM" id="SSF48163">
    <property type="entry name" value="An anticodon-binding domain of class I aminoacyl-tRNA synthetases"/>
    <property type="match status" value="1"/>
</dbReference>
<gene>
    <name evidence="11 14" type="primary">gltX</name>
    <name evidence="14" type="ordered locus">MHF_0103</name>
</gene>
<comment type="caution">
    <text evidence="11">Lacks conserved residue(s) required for the propagation of feature annotation.</text>
</comment>
<evidence type="ECO:0000256" key="2">
    <source>
        <dbReference type="ARBA" id="ARBA00007894"/>
    </source>
</evidence>
<dbReference type="PANTHER" id="PTHR43311:SF2">
    <property type="entry name" value="GLUTAMATE--TRNA LIGASE, MITOCHONDRIAL-RELATED"/>
    <property type="match status" value="1"/>
</dbReference>
<sequence length="484" mass="55961">MAKEKTIRTRYAPSPTGFLHIGGARTALFNYVFAKKHHGKFILRIEDTDEVRNIEGGHISLDSDLKFLGIFPDESFFNPGSKGPYLQSQKTERYLEICEELLNQGKAYRCFCSEKELEEAKNSAIANNSPPFYSRKCRNLTEEEIQAKLDDDIPYTVRLKVDLKKEYKWKDLVRGEIAFQEHSLQDYVIMRSNKVPTYNFAVVVDDHDMEINYVLRGEEHISNTPFQLATYYALGWEDSIPQFGHLSIIVDDDKKKLSKRSANEFHFISGLDKKGYPPEAIFNFLALLGWSNGEEEIFSVDEIIKAFNVESLSPSPAFYDVKKLNWISRKYFQNMSPSHYLNFVKYHFTVDLGEFNSKKELFALANKKNIDCAAQLNEMATDFYAERSLSSENIDFLKNHFQLLNLAKDYFPMKSEAWDSTTIRNYLKQLMQISGLKGKDFFRPLRLAFSLLEEGFELVNVMECLGREVLSRNLDSSLSLIRGE</sequence>
<keyword evidence="6 11" id="KW-0547">Nucleotide-binding</keyword>
<dbReference type="GO" id="GO:0005829">
    <property type="term" value="C:cytosol"/>
    <property type="evidence" value="ECO:0007669"/>
    <property type="project" value="TreeGrafter"/>
</dbReference>
<dbReference type="PROSITE" id="PS00178">
    <property type="entry name" value="AA_TRNA_LIGASE_I"/>
    <property type="match status" value="1"/>
</dbReference>
<dbReference type="GO" id="GO:0008270">
    <property type="term" value="F:zinc ion binding"/>
    <property type="evidence" value="ECO:0007669"/>
    <property type="project" value="InterPro"/>
</dbReference>
<dbReference type="Gene3D" id="1.10.10.350">
    <property type="match status" value="1"/>
</dbReference>
<dbReference type="EC" id="6.1.1.17" evidence="11"/>
<dbReference type="GO" id="GO:0000049">
    <property type="term" value="F:tRNA binding"/>
    <property type="evidence" value="ECO:0007669"/>
    <property type="project" value="InterPro"/>
</dbReference>
<dbReference type="SUPFAM" id="SSF52374">
    <property type="entry name" value="Nucleotidylyl transferase"/>
    <property type="match status" value="1"/>
</dbReference>
<dbReference type="InterPro" id="IPR033910">
    <property type="entry name" value="GluRS_core"/>
</dbReference>
<dbReference type="Gene3D" id="3.40.50.620">
    <property type="entry name" value="HUPs"/>
    <property type="match status" value="1"/>
</dbReference>
<dbReference type="Proteomes" id="UP000007952">
    <property type="component" value="Chromosome"/>
</dbReference>
<keyword evidence="5 11" id="KW-0436">Ligase</keyword>
<feature type="short sequence motif" description="'KMSKS' region" evidence="11">
    <location>
        <begin position="256"/>
        <end position="260"/>
    </location>
</feature>
<evidence type="ECO:0000256" key="10">
    <source>
        <dbReference type="ARBA" id="ARBA00048351"/>
    </source>
</evidence>
<comment type="subunit">
    <text evidence="3 11">Monomer.</text>
</comment>
<organism evidence="14 15">
    <name type="scientific">Mycoplasma haemofelis (strain Ohio2)</name>
    <dbReference type="NCBI Taxonomy" id="859194"/>
    <lineage>
        <taxon>Bacteria</taxon>
        <taxon>Bacillati</taxon>
        <taxon>Mycoplasmatota</taxon>
        <taxon>Mollicutes</taxon>
        <taxon>Mycoplasmataceae</taxon>
        <taxon>Mycoplasma</taxon>
    </lineage>
</organism>
<dbReference type="PANTHER" id="PTHR43311">
    <property type="entry name" value="GLUTAMATE--TRNA LIGASE"/>
    <property type="match status" value="1"/>
</dbReference>
<evidence type="ECO:0000256" key="11">
    <source>
        <dbReference type="HAMAP-Rule" id="MF_00022"/>
    </source>
</evidence>
<dbReference type="Pfam" id="PF19269">
    <property type="entry name" value="Anticodon_2"/>
    <property type="match status" value="1"/>
</dbReference>
<reference key="2">
    <citation type="submission" date="2011-05" db="EMBL/GenBank/DDBJ databases">
        <title>The Genome of Mycoplasma haemofelis Strain Ohio2, a pathogenic hemoplasma of the cat.</title>
        <authorList>
            <person name="Santos A.P."/>
            <person name="Guimaraes A.M.S."/>
            <person name="SanMiguel P.J."/>
            <person name="Martin S.W."/>
            <person name="Messick J.B."/>
        </authorList>
    </citation>
    <scope>NUCLEOTIDE SEQUENCE</scope>
    <source>
        <strain>Ohio2</strain>
    </source>
</reference>
<reference evidence="14 15" key="1">
    <citation type="journal article" date="2011" name="J. Bacteriol.">
        <title>Complete genome sequences of two hemotropic Mycoplasmas, Mycoplasma haemofelis strain Ohio2 and Mycoplasma suis strain Illinois.</title>
        <authorList>
            <person name="Messick J.B."/>
            <person name="Santos A.P."/>
            <person name="Guimaraes A.M."/>
        </authorList>
    </citation>
    <scope>NUCLEOTIDE SEQUENCE [LARGE SCALE GENOMIC DNA]</scope>
    <source>
        <strain evidence="14 15">Ohio2</strain>
    </source>
</reference>
<feature type="short sequence motif" description="'HIGH' region" evidence="11">
    <location>
        <begin position="13"/>
        <end position="23"/>
    </location>
</feature>
<protein>
    <recommendedName>
        <fullName evidence="11">Glutamate--tRNA ligase</fullName>
        <ecNumber evidence="11">6.1.1.17</ecNumber>
    </recommendedName>
    <alternativeName>
        <fullName evidence="11">Glutamyl-tRNA synthetase</fullName>
        <shortName evidence="11">GluRS</shortName>
    </alternativeName>
</protein>
<dbReference type="AlphaFoldDB" id="F6FFL9"/>
<evidence type="ECO:0000256" key="3">
    <source>
        <dbReference type="ARBA" id="ARBA00011245"/>
    </source>
</evidence>
<evidence type="ECO:0000256" key="8">
    <source>
        <dbReference type="ARBA" id="ARBA00022917"/>
    </source>
</evidence>
<dbReference type="InterPro" id="IPR049940">
    <property type="entry name" value="GluQ/Sye"/>
</dbReference>
<comment type="function">
    <text evidence="11">Catalyzes the attachment of glutamate to tRNA(Glu) in a two-step reaction: glutamate is first activated by ATP to form Glu-AMP and then transferred to the acceptor end of tRNA(Glu).</text>
</comment>
<dbReference type="CDD" id="cd00808">
    <property type="entry name" value="GluRS_core"/>
    <property type="match status" value="1"/>
</dbReference>
<dbReference type="NCBIfam" id="TIGR00464">
    <property type="entry name" value="gltX_bact"/>
    <property type="match status" value="1"/>
</dbReference>
<dbReference type="eggNOG" id="COG0008">
    <property type="taxonomic scope" value="Bacteria"/>
</dbReference>
<evidence type="ECO:0000256" key="1">
    <source>
        <dbReference type="ARBA" id="ARBA00004496"/>
    </source>
</evidence>
<accession>F6FFL9</accession>
<dbReference type="Pfam" id="PF00749">
    <property type="entry name" value="tRNA-synt_1c"/>
    <property type="match status" value="1"/>
</dbReference>
<proteinExistence type="inferred from homology"/>
<dbReference type="GO" id="GO:0005524">
    <property type="term" value="F:ATP binding"/>
    <property type="evidence" value="ECO:0007669"/>
    <property type="project" value="UniProtKB-UniRule"/>
</dbReference>
<feature type="binding site" evidence="11">
    <location>
        <position position="259"/>
    </location>
    <ligand>
        <name>ATP</name>
        <dbReference type="ChEBI" id="CHEBI:30616"/>
    </ligand>
</feature>
<dbReference type="InterPro" id="IPR004527">
    <property type="entry name" value="Glu-tRNA-ligase_bac/mito"/>
</dbReference>
<dbReference type="HOGENOM" id="CLU_015768_6_3_14"/>
<dbReference type="EMBL" id="CP002808">
    <property type="protein sequence ID" value="AEG72414.1"/>
    <property type="molecule type" value="Genomic_DNA"/>
</dbReference>